<evidence type="ECO:0000256" key="3">
    <source>
        <dbReference type="ARBA" id="ARBA00022840"/>
    </source>
</evidence>
<feature type="compositionally biased region" description="Pro residues" evidence="4">
    <location>
        <begin position="2207"/>
        <end position="2218"/>
    </location>
</feature>
<dbReference type="InterPro" id="IPR041627">
    <property type="entry name" value="AAA_lid_6"/>
</dbReference>
<dbReference type="FunFam" id="1.10.8.60:FF:000160">
    <property type="entry name" value="WGS project CABT00000000 data, contig 2.55"/>
    <property type="match status" value="1"/>
</dbReference>
<reference evidence="6" key="1">
    <citation type="journal article" date="2020" name="New Phytol.">
        <title>Comparative genomics reveals dynamic genome evolution in host specialist ectomycorrhizal fungi.</title>
        <authorList>
            <person name="Lofgren L.A."/>
            <person name="Nguyen N.H."/>
            <person name="Vilgalys R."/>
            <person name="Ruytinx J."/>
            <person name="Liao H.L."/>
            <person name="Branco S."/>
            <person name="Kuo A."/>
            <person name="LaButti K."/>
            <person name="Lipzen A."/>
            <person name="Andreopoulos W."/>
            <person name="Pangilinan J."/>
            <person name="Riley R."/>
            <person name="Hundley H."/>
            <person name="Na H."/>
            <person name="Barry K."/>
            <person name="Grigoriev I.V."/>
            <person name="Stajich J.E."/>
            <person name="Kennedy P.G."/>
        </authorList>
    </citation>
    <scope>NUCLEOTIDE SEQUENCE</scope>
    <source>
        <strain evidence="6">DOB743</strain>
    </source>
</reference>
<dbReference type="Gene3D" id="3.40.50.300">
    <property type="entry name" value="P-loop containing nucleotide triphosphate hydrolases"/>
    <property type="match status" value="6"/>
</dbReference>
<dbReference type="InterPro" id="IPR003959">
    <property type="entry name" value="ATPase_AAA_core"/>
</dbReference>
<feature type="compositionally biased region" description="Basic and acidic residues" evidence="4">
    <location>
        <begin position="2392"/>
        <end position="2407"/>
    </location>
</feature>
<feature type="domain" description="AAA+ ATPase" evidence="5">
    <location>
        <begin position="473"/>
        <end position="898"/>
    </location>
</feature>
<keyword evidence="3" id="KW-0067">ATP-binding</keyword>
<feature type="compositionally biased region" description="Low complexity" evidence="4">
    <location>
        <begin position="2250"/>
        <end position="2263"/>
    </location>
</feature>
<feature type="compositionally biased region" description="Pro residues" evidence="4">
    <location>
        <begin position="1240"/>
        <end position="1263"/>
    </location>
</feature>
<comment type="caution">
    <text evidence="6">The sequence shown here is derived from an EMBL/GenBank/DDBJ whole genome shotgun (WGS) entry which is preliminary data.</text>
</comment>
<feature type="region of interest" description="Disordered" evidence="4">
    <location>
        <begin position="2148"/>
        <end position="2341"/>
    </location>
</feature>
<feature type="compositionally biased region" description="Polar residues" evidence="4">
    <location>
        <begin position="2148"/>
        <end position="2160"/>
    </location>
</feature>
<feature type="domain" description="AAA+ ATPase" evidence="5">
    <location>
        <begin position="1915"/>
        <end position="2052"/>
    </location>
</feature>
<evidence type="ECO:0000259" key="5">
    <source>
        <dbReference type="SMART" id="SM00382"/>
    </source>
</evidence>
<feature type="compositionally biased region" description="Low complexity" evidence="4">
    <location>
        <begin position="1216"/>
        <end position="1239"/>
    </location>
</feature>
<keyword evidence="2" id="KW-0547">Nucleotide-binding</keyword>
<dbReference type="Pfam" id="PF00004">
    <property type="entry name" value="AAA"/>
    <property type="match status" value="3"/>
</dbReference>
<dbReference type="SMART" id="SM00382">
    <property type="entry name" value="AAA"/>
    <property type="match status" value="4"/>
</dbReference>
<evidence type="ECO:0000256" key="1">
    <source>
        <dbReference type="ARBA" id="ARBA00010378"/>
    </source>
</evidence>
<dbReference type="InterPro" id="IPR003593">
    <property type="entry name" value="AAA+_ATPase"/>
</dbReference>
<gene>
    <name evidence="6" type="ORF">EV702DRAFT_1211625</name>
</gene>
<feature type="compositionally biased region" description="Low complexity" evidence="4">
    <location>
        <begin position="2276"/>
        <end position="2293"/>
    </location>
</feature>
<dbReference type="Gene3D" id="1.10.8.60">
    <property type="match status" value="2"/>
</dbReference>
<dbReference type="FunFam" id="3.40.50.300:FF:001660">
    <property type="entry name" value="NF-X1 finger and helicase protein, putative"/>
    <property type="match status" value="1"/>
</dbReference>
<dbReference type="CDD" id="cd00009">
    <property type="entry name" value="AAA"/>
    <property type="match status" value="2"/>
</dbReference>
<evidence type="ECO:0000256" key="4">
    <source>
        <dbReference type="SAM" id="MobiDB-lite"/>
    </source>
</evidence>
<evidence type="ECO:0000256" key="2">
    <source>
        <dbReference type="ARBA" id="ARBA00022741"/>
    </source>
</evidence>
<feature type="compositionally biased region" description="Low complexity" evidence="4">
    <location>
        <begin position="1272"/>
        <end position="1291"/>
    </location>
</feature>
<dbReference type="Pfam" id="PF17866">
    <property type="entry name" value="AAA_lid_6"/>
    <property type="match status" value="2"/>
</dbReference>
<dbReference type="GO" id="GO:0016887">
    <property type="term" value="F:ATP hydrolysis activity"/>
    <property type="evidence" value="ECO:0007669"/>
    <property type="project" value="InterPro"/>
</dbReference>
<dbReference type="SUPFAM" id="SSF52540">
    <property type="entry name" value="P-loop containing nucleoside triphosphate hydrolases"/>
    <property type="match status" value="4"/>
</dbReference>
<dbReference type="EMBL" id="JABBWD010000010">
    <property type="protein sequence ID" value="KAG1779981.1"/>
    <property type="molecule type" value="Genomic_DNA"/>
</dbReference>
<feature type="compositionally biased region" description="Low complexity" evidence="4">
    <location>
        <begin position="2373"/>
        <end position="2391"/>
    </location>
</feature>
<feature type="region of interest" description="Disordered" evidence="4">
    <location>
        <begin position="2368"/>
        <end position="2407"/>
    </location>
</feature>
<dbReference type="GO" id="GO:0005524">
    <property type="term" value="F:ATP binding"/>
    <property type="evidence" value="ECO:0007669"/>
    <property type="project" value="UniProtKB-KW"/>
</dbReference>
<keyword evidence="6" id="KW-0378">Hydrolase</keyword>
<dbReference type="FunFam" id="3.40.50.300:FF:000216">
    <property type="entry name" value="Type VII secretion ATPase EccA"/>
    <property type="match status" value="3"/>
</dbReference>
<protein>
    <submittedName>
        <fullName evidence="6">P-loop containing nucleoside triphosphate hydrolase protein</fullName>
    </submittedName>
</protein>
<dbReference type="Pfam" id="PF13086">
    <property type="entry name" value="AAA_11"/>
    <property type="match status" value="1"/>
</dbReference>
<proteinExistence type="inferred from homology"/>
<feature type="domain" description="AAA+ ATPase" evidence="5">
    <location>
        <begin position="1361"/>
        <end position="1493"/>
    </location>
</feature>
<feature type="compositionally biased region" description="Low complexity" evidence="4">
    <location>
        <begin position="2196"/>
        <end position="2206"/>
    </location>
</feature>
<dbReference type="InterPro" id="IPR050773">
    <property type="entry name" value="CbxX/CfxQ_RuBisCO_ESX"/>
</dbReference>
<feature type="compositionally biased region" description="Low complexity" evidence="4">
    <location>
        <begin position="2232"/>
        <end position="2242"/>
    </location>
</feature>
<name>A0A9P7A1Z0_9AGAM</name>
<feature type="region of interest" description="Disordered" evidence="4">
    <location>
        <begin position="861"/>
        <end position="882"/>
    </location>
</feature>
<feature type="compositionally biased region" description="Polar residues" evidence="4">
    <location>
        <begin position="2320"/>
        <end position="2331"/>
    </location>
</feature>
<feature type="region of interest" description="Disordered" evidence="4">
    <location>
        <begin position="1216"/>
        <end position="1301"/>
    </location>
</feature>
<dbReference type="InterPro" id="IPR041677">
    <property type="entry name" value="DNA2/NAM7_AAA_11"/>
</dbReference>
<feature type="domain" description="AAA+ ATPase" evidence="5">
    <location>
        <begin position="1640"/>
        <end position="1755"/>
    </location>
</feature>
<sequence>MNRAAQLEKRFNDILRGKVPANAQSYALFLEAICAQQDPAACINKIVESSHGSSAVQAAMRHNTNSQFLNGTATTLLLYLFQATDLGDVLDHLLIAIVDPPIFWTAFSQAFDRGELSEPAQEAFAKLLHRLMCLTTGNTSSYRDLAKKSSILTRLLDSSQWTVKDIGYRIQHILSTFKSGTPVAAIGGPGGRHDNDFNDFREISILPTADEILCQQPPFIRPSSVLEDPDGEATRAADYLDNTFRLLREDMLYEMREELQTAIGQKKGRYRGLTIDGVTLDGVYSGTDDRKTRWGIKLKCQDDFKSMKNVPDKQRKTYLEKDPAGVRILKHQSLVCILSGNQIISLASVHRVEALLAQKPPVIVLQLEGEASVTKTLFQLQSSNAIRLIQIDTALFAFEPVLKVLQKMQVIPLSEELLFWKDGNIIGSAAVTAARVTRPLAINSSVDLKPLLGLSSSIVLDKSQAASLLAGLTQKLSLIQGPPGTGKSFIGALLAKAIHDHTEQKILVVCYTNHALDQFLEDLMKIGIPDINMVRLGSRANAQVAHLGIAGQKKERFTRSKADWTIIDNLKSSSMFHCKALETAMGRFIASKIGFMDVLTYIEFQEPTYFNAFHVHEYDDSGMTRVGKDGKPVDAEELIFRWARGFDAGQFKAELNVCEARDIWDMPLGARQTVMEGWKAEIRKLILEEICTLGTNYNECQDQLTRKFGEARVATLMGKRIIGCTTTGAAMFAQDIRAANPDIVLVEEAGEILESHVLAAMGQNTSQMILIGDHKQLRPKVNNYKLTVEKGDGFELNRSLFERLVLKGFPHETLTAQHRMRPEISAFIRKLTYPDLTDAPKTQGRDDIRGIQNNIIFIDHTHPEDNDSRISDKGDEASSGSKQNTYEVEMVWKIVRYLAQQGYGTEKLVVLTPYLGQLSKLRDVLKRDNDPVLNDLDSHDLIRAGLMPSADKTSKKRIRLATIDNYQGEESNIVIASLTRSNQSNDIGFMNSPERLNVLISRARDGLILIGNSQTFINARKGKELWGKFFELVKQGDYMYEGFPIKCERHPDRTVLIKSASEFDTLCPDGGCTEICDIMLNCGIHPCPLKCHQISDHSQMPCEHPYSGMCPVNHKLKWKCHQSKPDPCPVCVKEAERAEEKRKRELELKQKLEEEELQRQIQREQEQLEYDLHKAELDAKLKAEMDAIADAQVAQQRANTLKQKIKDIEAARANAQKAAANAQAHADAAHSASSSGTTNPVPPTPPSNPQPNVPLPNPTPPSSQPLKPQPKMKPSTTQTPSNSNQSKSQQPRLSSTSPMNVVPTSAAHQDWLHQKQVNGDKNSAIDGIMELTGLEDVKAQVLRIKAHIDLMKRQGVPLNKERLNLVLLGNPGTGKTTVARLYAQFLESVRVLPGDAFIETTGSSLAHEGVGGAKKLIEDAMTVGGGAIFIDEAYQLVSEHQQTGGQVLDFLLAEMENRVGTLVFILAGYSKQMEKFFEHNPGLPSRVPYSLKFADYTDPELLTMLEALVEKRYLGQMKVEDGIRGLYTRIAVRRLGRGRGREGFGNARALQNMFAKVAQRLAERLKKQRQQGWVEDDFLITKEDFIGPDPSQVLPQCAPWEKLQKMIGLDSVKDSVRNFFDIVDTNYHRELQEKEPLAMSLNRVFLGSPGTGKTTVAKLYGQILAELGLLSNSEVVVKNPSDFVGAYLGHTEKNTKAILDSTVGKVLVIDEAYMLYSKDSGSQDRFKMTVIDTLVAEIQSVPGEDRCVLLLGYKEQMEEMFQNVNPGLARRFAIENAFTFEDFTESQLRHILDFKLKDQDLGATDSAKQVASDLLNRAKNRPNFGNAGEVENMLGLAKSRYQKRQASVPPDQRSDVIFEPQDFDPDWDRDRNAAANLAKLFEDLVGCDDIVTKLGDYQKIARAMKATGVDMRKQIPTSFIFKGPPGTGKTTIARKFGQVYYDMGFLSSSDLIECSASDLVGQYVGQTGPKTKKLFEKALGKVLFVDEAYRLSNGHFAQEAIDEVVGLMTNEQFMNKMVIVLAGYEKEMNTLLSVNPGLASRFSEEITLTNMTAAKCLQVLDKELQKTQIVLSELADTTSSAYSEMETIIDRMSRLSSWGNARDIKTIAQRLVHHAFNVVANTSGSTPSLTADETIAIMKDLLNQQRQRLNIPRITTSSPSGKPPMASSSNSAPPPPPSQSGSSSTTNGPQPPKPPSQKGSSSNQSQPKPPPQSGPPSTPSASKPPNKPPSRPSASSSTLRPKVPQPPSSTPSSTAKVTPQTTPRHPRQPRGSQQVSPASSSSRSLPPFSISGSRTASPILSKGSIPPTPDQRGKKMQLPVQGTPQPQSTNDVQRDPGIADAVWRQLEADKAAAREAKRKAIEDIKRRDAELSRAAQRQQAAEAAARALAQRKAQDQAEQDELRRQQEAARIREAEAKAERQRAAAALSQMRQEQEKKKREEAMIQQKLRNLGVCVQGYQWIKNPSGYRCAGGFHFIHNSQLR</sequence>
<dbReference type="InterPro" id="IPR027417">
    <property type="entry name" value="P-loop_NTPase"/>
</dbReference>
<organism evidence="6 7">
    <name type="scientific">Suillus placidus</name>
    <dbReference type="NCBI Taxonomy" id="48579"/>
    <lineage>
        <taxon>Eukaryota</taxon>
        <taxon>Fungi</taxon>
        <taxon>Dikarya</taxon>
        <taxon>Basidiomycota</taxon>
        <taxon>Agaricomycotina</taxon>
        <taxon>Agaricomycetes</taxon>
        <taxon>Agaricomycetidae</taxon>
        <taxon>Boletales</taxon>
        <taxon>Suillineae</taxon>
        <taxon>Suillaceae</taxon>
        <taxon>Suillus</taxon>
    </lineage>
</organism>
<keyword evidence="7" id="KW-1185">Reference proteome</keyword>
<evidence type="ECO:0000313" key="6">
    <source>
        <dbReference type="EMBL" id="KAG1779981.1"/>
    </source>
</evidence>
<dbReference type="Pfam" id="PF13087">
    <property type="entry name" value="AAA_12"/>
    <property type="match status" value="1"/>
</dbReference>
<dbReference type="Proteomes" id="UP000714275">
    <property type="component" value="Unassembled WGS sequence"/>
</dbReference>
<dbReference type="CDD" id="cd17936">
    <property type="entry name" value="EEXXEc_NFX1"/>
    <property type="match status" value="1"/>
</dbReference>
<accession>A0A9P7A1Z0</accession>
<dbReference type="CDD" id="cd18808">
    <property type="entry name" value="SF1_C_Upf1"/>
    <property type="match status" value="1"/>
</dbReference>
<dbReference type="GO" id="GO:0004386">
    <property type="term" value="F:helicase activity"/>
    <property type="evidence" value="ECO:0007669"/>
    <property type="project" value="InterPro"/>
</dbReference>
<dbReference type="InterPro" id="IPR000641">
    <property type="entry name" value="CbxX/CfxQ"/>
</dbReference>
<dbReference type="CDD" id="cd06008">
    <property type="entry name" value="NF-X1-zinc-finger"/>
    <property type="match status" value="1"/>
</dbReference>
<dbReference type="PRINTS" id="PR00819">
    <property type="entry name" value="CBXCFQXSUPER"/>
</dbReference>
<dbReference type="PANTHER" id="PTHR43392">
    <property type="entry name" value="AAA-TYPE ATPASE FAMILY PROTEIN / ANKYRIN REPEAT FAMILY PROTEIN"/>
    <property type="match status" value="1"/>
</dbReference>
<dbReference type="OrthoDB" id="2423195at2759"/>
<feature type="compositionally biased region" description="Basic and acidic residues" evidence="4">
    <location>
        <begin position="861"/>
        <end position="876"/>
    </location>
</feature>
<evidence type="ECO:0000313" key="7">
    <source>
        <dbReference type="Proteomes" id="UP000714275"/>
    </source>
</evidence>
<feature type="region of interest" description="Disordered" evidence="4">
    <location>
        <begin position="1842"/>
        <end position="1862"/>
    </location>
</feature>
<dbReference type="InterPro" id="IPR047187">
    <property type="entry name" value="SF1_C_Upf1"/>
</dbReference>
<dbReference type="InterPro" id="IPR041679">
    <property type="entry name" value="DNA2/NAM7-like_C"/>
</dbReference>
<comment type="similarity">
    <text evidence="1">Belongs to the CbxX/CfxQ family.</text>
</comment>
<dbReference type="PANTHER" id="PTHR43392:SF2">
    <property type="entry name" value="AAA-TYPE ATPASE FAMILY PROTEIN _ ANKYRIN REPEAT FAMILY PROTEIN"/>
    <property type="match status" value="1"/>
</dbReference>
<feature type="compositionally biased region" description="Low complexity" evidence="4">
    <location>
        <begin position="2179"/>
        <end position="2188"/>
    </location>
</feature>
<feature type="compositionally biased region" description="Polar residues" evidence="4">
    <location>
        <begin position="1292"/>
        <end position="1301"/>
    </location>
</feature>